<evidence type="ECO:0008006" key="3">
    <source>
        <dbReference type="Google" id="ProtNLM"/>
    </source>
</evidence>
<proteinExistence type="predicted"/>
<gene>
    <name evidence="1" type="ORF">SCMU_39350</name>
</gene>
<dbReference type="EMBL" id="AP024525">
    <property type="protein sequence ID" value="BCT78093.1"/>
    <property type="molecule type" value="Genomic_DNA"/>
</dbReference>
<evidence type="ECO:0000313" key="1">
    <source>
        <dbReference type="EMBL" id="BCT78093.1"/>
    </source>
</evidence>
<dbReference type="RefSeq" id="WP_229230731.1">
    <property type="nucleotide sequence ID" value="NZ_AP024525.1"/>
</dbReference>
<sequence>MTSLLDKMAPWELTASWAVWPRSERYSRTSDISFPSGDLAGVLHARSIVLGLNPGESAVERTPWQNFHTGPRHNDHFLAEAFRDTPHWGAYMTDLLTQVNSKSKTLDLSEEIIVRDVGVLAEQLLVLEVDDPIFILIGARTAWAFKQHQSALAEALGLATVRSAKVPHYSAANGRMHRNRPDEYRRIVLSALDGAADCGRRDPSRS</sequence>
<dbReference type="Proteomes" id="UP001319861">
    <property type="component" value="Chromosome"/>
</dbReference>
<name>A0ABM7Q0J8_SINCY</name>
<evidence type="ECO:0000313" key="2">
    <source>
        <dbReference type="Proteomes" id="UP001319861"/>
    </source>
</evidence>
<keyword evidence="2" id="KW-1185">Reference proteome</keyword>
<reference evidence="1 2" key="1">
    <citation type="journal article" date="2021" name="J. Biosci. Bioeng.">
        <title>Identification and characterization of a chc gene cluster responsible for the aromatization pathway of cyclohexanecarboxylate degradation in Sinomonas cyclohexanicum ATCC 51369.</title>
        <authorList>
            <person name="Yamamoto T."/>
            <person name="Hasegawa Y."/>
            <person name="Lau P.C.K."/>
            <person name="Iwaki H."/>
        </authorList>
    </citation>
    <scope>NUCLEOTIDE SEQUENCE [LARGE SCALE GENOMIC DNA]</scope>
    <source>
        <strain evidence="1 2">ATCC 51369</strain>
    </source>
</reference>
<accession>A0ABM7Q0J8</accession>
<protein>
    <recommendedName>
        <fullName evidence="3">Uracil DNA glycosylase superfamily protein</fullName>
    </recommendedName>
</protein>
<organism evidence="1 2">
    <name type="scientific">Sinomonas cyclohexanicum</name>
    <name type="common">Corynebacterium cyclohexanicum</name>
    <dbReference type="NCBI Taxonomy" id="322009"/>
    <lineage>
        <taxon>Bacteria</taxon>
        <taxon>Bacillati</taxon>
        <taxon>Actinomycetota</taxon>
        <taxon>Actinomycetes</taxon>
        <taxon>Micrococcales</taxon>
        <taxon>Micrococcaceae</taxon>
        <taxon>Sinomonas</taxon>
    </lineage>
</organism>